<keyword evidence="2" id="KW-1185">Reference proteome</keyword>
<name>A0ABU1TWM6_9BACL</name>
<dbReference type="EMBL" id="JAVDWA010000001">
    <property type="protein sequence ID" value="MDR7071559.1"/>
    <property type="molecule type" value="Genomic_DNA"/>
</dbReference>
<evidence type="ECO:0000313" key="2">
    <source>
        <dbReference type="Proteomes" id="UP001258181"/>
    </source>
</evidence>
<protein>
    <submittedName>
        <fullName evidence="1">Uncharacterized protein</fullName>
    </submittedName>
</protein>
<comment type="caution">
    <text evidence="1">The sequence shown here is derived from an EMBL/GenBank/DDBJ whole genome shotgun (WGS) entry which is preliminary data.</text>
</comment>
<sequence length="41" mass="4815">MKMIKKSYPLGMLFFAQEVSSIFEKQVDLDKKNQKVIKIPI</sequence>
<organism evidence="1 2">
    <name type="scientific">Fictibacillus barbaricus</name>
    <dbReference type="NCBI Taxonomy" id="182136"/>
    <lineage>
        <taxon>Bacteria</taxon>
        <taxon>Bacillati</taxon>
        <taxon>Bacillota</taxon>
        <taxon>Bacilli</taxon>
        <taxon>Bacillales</taxon>
        <taxon>Fictibacillaceae</taxon>
        <taxon>Fictibacillus</taxon>
    </lineage>
</organism>
<reference evidence="1 2" key="1">
    <citation type="submission" date="2023-07" db="EMBL/GenBank/DDBJ databases">
        <title>Sorghum-associated microbial communities from plants grown in Nebraska, USA.</title>
        <authorList>
            <person name="Schachtman D."/>
        </authorList>
    </citation>
    <scope>NUCLEOTIDE SEQUENCE [LARGE SCALE GENOMIC DNA]</scope>
    <source>
        <strain evidence="1 2">BE211</strain>
    </source>
</reference>
<dbReference type="Proteomes" id="UP001258181">
    <property type="component" value="Unassembled WGS sequence"/>
</dbReference>
<gene>
    <name evidence="1" type="ORF">J2X07_000534</name>
</gene>
<evidence type="ECO:0000313" key="1">
    <source>
        <dbReference type="EMBL" id="MDR7071559.1"/>
    </source>
</evidence>
<accession>A0ABU1TWM6</accession>
<proteinExistence type="predicted"/>